<dbReference type="PROSITE" id="PS51186">
    <property type="entry name" value="GNAT"/>
    <property type="match status" value="1"/>
</dbReference>
<dbReference type="InterPro" id="IPR000182">
    <property type="entry name" value="GNAT_dom"/>
</dbReference>
<keyword evidence="3" id="KW-1185">Reference proteome</keyword>
<accession>A0ABX7HIX9</accession>
<evidence type="ECO:0000313" key="2">
    <source>
        <dbReference type="EMBL" id="QRO86400.1"/>
    </source>
</evidence>
<dbReference type="Gene3D" id="3.40.630.30">
    <property type="match status" value="1"/>
</dbReference>
<dbReference type="EMBL" id="CP069486">
    <property type="protein sequence ID" value="QRO86400.1"/>
    <property type="molecule type" value="Genomic_DNA"/>
</dbReference>
<feature type="domain" description="N-acetyltransferase" evidence="1">
    <location>
        <begin position="1"/>
        <end position="159"/>
    </location>
</feature>
<proteinExistence type="predicted"/>
<protein>
    <submittedName>
        <fullName evidence="2">GNAT family N-acetyltransferase</fullName>
    </submittedName>
</protein>
<organism evidence="2 3">
    <name type="scientific">Mammaliicoccus vitulinus</name>
    <dbReference type="NCBI Taxonomy" id="71237"/>
    <lineage>
        <taxon>Bacteria</taxon>
        <taxon>Bacillati</taxon>
        <taxon>Bacillota</taxon>
        <taxon>Bacilli</taxon>
        <taxon>Bacillales</taxon>
        <taxon>Staphylococcaceae</taxon>
        <taxon>Mammaliicoccus</taxon>
    </lineage>
</organism>
<reference evidence="2 3" key="1">
    <citation type="submission" date="2021-02" db="EMBL/GenBank/DDBJ databases">
        <title>FDA dAtabase for Regulatory Grade micrObial Sequences (FDA-ARGOS): Supporting development and validation of Infectious Disease Dx tests.</title>
        <authorList>
            <person name="Sproer C."/>
            <person name="Gronow S."/>
            <person name="Severitt S."/>
            <person name="Schroder I."/>
            <person name="Tallon L."/>
            <person name="Sadzewicz L."/>
            <person name="Zhao X."/>
            <person name="Boylan J."/>
            <person name="Ott S."/>
            <person name="Bowen H."/>
            <person name="Vavikolanu K."/>
            <person name="Mehta A."/>
            <person name="Aluvathingal J."/>
            <person name="Nadendla S."/>
            <person name="Lowell S."/>
            <person name="Myers T."/>
            <person name="Yan Y."/>
            <person name="Sichtig H."/>
        </authorList>
    </citation>
    <scope>NUCLEOTIDE SEQUENCE [LARGE SCALE GENOMIC DNA]</scope>
    <source>
        <strain evidence="2 3">FDAARGOS_1207</strain>
    </source>
</reference>
<dbReference type="RefSeq" id="WP_103323638.1">
    <property type="nucleotide sequence ID" value="NZ_CAURAE010000027.1"/>
</dbReference>
<dbReference type="CDD" id="cd04301">
    <property type="entry name" value="NAT_SF"/>
    <property type="match status" value="1"/>
</dbReference>
<dbReference type="Pfam" id="PF00583">
    <property type="entry name" value="Acetyltransf_1"/>
    <property type="match status" value="1"/>
</dbReference>
<dbReference type="SUPFAM" id="SSF55729">
    <property type="entry name" value="Acyl-CoA N-acyltransferases (Nat)"/>
    <property type="match status" value="1"/>
</dbReference>
<name>A0ABX7HIX9_9STAP</name>
<sequence>MLRKATRADIHHINKLTEMAKSIMAADQNPQWDHRYPLEKDFYQDIDNGHLYLYETNDDIIGYICINQLQAEWYQQFEWPLSIEHAFVIHRMAANPEYKGIAQEMMQFAIDITTEANIPILLTDTFSLNSRAQRLFEKFNFKKIGEYETDEFPFDKDAPFYAYYKLINNKEK</sequence>
<dbReference type="InterPro" id="IPR016181">
    <property type="entry name" value="Acyl_CoA_acyltransferase"/>
</dbReference>
<evidence type="ECO:0000259" key="1">
    <source>
        <dbReference type="PROSITE" id="PS51186"/>
    </source>
</evidence>
<gene>
    <name evidence="2" type="ORF">I6J37_11565</name>
</gene>
<dbReference type="Proteomes" id="UP000627155">
    <property type="component" value="Chromosome"/>
</dbReference>
<evidence type="ECO:0000313" key="3">
    <source>
        <dbReference type="Proteomes" id="UP000627155"/>
    </source>
</evidence>